<name>A0A6J6SD86_9ZZZZ</name>
<reference evidence="2" key="1">
    <citation type="submission" date="2020-05" db="EMBL/GenBank/DDBJ databases">
        <authorList>
            <person name="Chiriac C."/>
            <person name="Salcher M."/>
            <person name="Ghai R."/>
            <person name="Kavagutti S V."/>
        </authorList>
    </citation>
    <scope>NUCLEOTIDE SEQUENCE</scope>
</reference>
<organism evidence="2">
    <name type="scientific">freshwater metagenome</name>
    <dbReference type="NCBI Taxonomy" id="449393"/>
    <lineage>
        <taxon>unclassified sequences</taxon>
        <taxon>metagenomes</taxon>
        <taxon>ecological metagenomes</taxon>
    </lineage>
</organism>
<protein>
    <submittedName>
        <fullName evidence="2">Unannotated protein</fullName>
    </submittedName>
</protein>
<evidence type="ECO:0000313" key="2">
    <source>
        <dbReference type="EMBL" id="CAB4732891.1"/>
    </source>
</evidence>
<accession>A0A6J6SD86</accession>
<proteinExistence type="predicted"/>
<feature type="region of interest" description="Disordered" evidence="1">
    <location>
        <begin position="104"/>
        <end position="125"/>
    </location>
</feature>
<sequence length="125" mass="13053">MSAAALSNNRSACGPKCSCTALFDSPRCHLAKLPSSTMAPFQRENTWYQSMLETSRPDRSAYRATIASADGSWSSAKVCGPEVPSGIVPPTGWKMSAQARSISGSPIVPISQSTTASRRGGASVA</sequence>
<feature type="compositionally biased region" description="Polar residues" evidence="1">
    <location>
        <begin position="104"/>
        <end position="117"/>
    </location>
</feature>
<dbReference type="EMBL" id="CAEZYR010000014">
    <property type="protein sequence ID" value="CAB4732891.1"/>
    <property type="molecule type" value="Genomic_DNA"/>
</dbReference>
<dbReference type="AlphaFoldDB" id="A0A6J6SD86"/>
<gene>
    <name evidence="2" type="ORF">UFOPK2754_00606</name>
</gene>
<evidence type="ECO:0000256" key="1">
    <source>
        <dbReference type="SAM" id="MobiDB-lite"/>
    </source>
</evidence>